<evidence type="ECO:0000313" key="14">
    <source>
        <dbReference type="EMBL" id="KXG49551.1"/>
    </source>
</evidence>
<evidence type="ECO:0000256" key="12">
    <source>
        <dbReference type="PIRSR" id="PIRSR000097-3"/>
    </source>
</evidence>
<proteinExistence type="inferred from homology"/>
<dbReference type="GeneID" id="63710146"/>
<comment type="pathway">
    <text evidence="1">Carbohydrate metabolism; D-xylose degradation.</text>
</comment>
<keyword evidence="5" id="KW-0560">Oxidoreductase</keyword>
<sequence>MSLGKKVTLNSGHQIPQLGFGTWQSAPGQVGEAVYEALKAGYRHLDLATIYQNQREVADGIKRAYKDVPGLKREDIFITSKLWNSQHRPEVVEASLDACLAELELDYLDLYLVHWPVAFEKGDAYFPLVANSTVEGGDVIIDDAMTQLPKSKARSVGVSNHKIEHLEAIINGTGVVPAANQIERHPVLQSNDLIEYCQQKGIHVTAYSAFGNNMLGIPLLITRPEVKEVAESVSKRTGQEVTPAHVILAWSQVGGHSVIPKSVTPSRIRDNFKEVELTPEEVQKVSALGKDRRRYNIPYTANKPRWNIDIFGEPEEKTADHKVILSV</sequence>
<protein>
    <recommendedName>
        <fullName evidence="3">D-xylose reductase [NAD(P)H]</fullName>
        <ecNumber evidence="3">1.1.1.307</ecNumber>
    </recommendedName>
</protein>
<dbReference type="EC" id="1.1.1.307" evidence="3"/>
<keyword evidence="4" id="KW-0119">Carbohydrate metabolism</keyword>
<dbReference type="Proteomes" id="UP000070168">
    <property type="component" value="Unassembled WGS sequence"/>
</dbReference>
<dbReference type="FunFam" id="3.20.20.100:FF:000007">
    <property type="entry name" value="NAD(P)H-dependent D-xylose reductase xyl1"/>
    <property type="match status" value="1"/>
</dbReference>
<keyword evidence="4" id="KW-0859">Xylose metabolism</keyword>
<dbReference type="PANTHER" id="PTHR11732">
    <property type="entry name" value="ALDO/KETO REDUCTASE"/>
    <property type="match status" value="1"/>
</dbReference>
<evidence type="ECO:0000256" key="8">
    <source>
        <dbReference type="ARBA" id="ARBA00047534"/>
    </source>
</evidence>
<evidence type="ECO:0000256" key="5">
    <source>
        <dbReference type="ARBA" id="ARBA00023002"/>
    </source>
</evidence>
<comment type="catalytic activity">
    <reaction evidence="8">
        <text>xylitol + NADP(+) = D-xylose + NADPH + H(+)</text>
        <dbReference type="Rhea" id="RHEA:27445"/>
        <dbReference type="ChEBI" id="CHEBI:15378"/>
        <dbReference type="ChEBI" id="CHEBI:17151"/>
        <dbReference type="ChEBI" id="CHEBI:53455"/>
        <dbReference type="ChEBI" id="CHEBI:57783"/>
        <dbReference type="ChEBI" id="CHEBI:58349"/>
        <dbReference type="EC" id="1.1.1.307"/>
    </reaction>
</comment>
<comment type="caution">
    <text evidence="14">The sequence shown here is derived from an EMBL/GenBank/DDBJ whole genome shotgun (WGS) entry which is preliminary data.</text>
</comment>
<keyword evidence="6" id="KW-0520">NAD</keyword>
<feature type="site" description="Lowers pKa of active site Tyr" evidence="12">
    <location>
        <position position="81"/>
    </location>
</feature>
<feature type="active site" description="Proton donor" evidence="10">
    <location>
        <position position="51"/>
    </location>
</feature>
<evidence type="ECO:0000256" key="10">
    <source>
        <dbReference type="PIRSR" id="PIRSR000097-1"/>
    </source>
</evidence>
<dbReference type="STRING" id="5078.A0A135LKP1"/>
<feature type="binding site" evidence="11">
    <location>
        <position position="114"/>
    </location>
    <ligand>
        <name>substrate</name>
    </ligand>
</feature>
<dbReference type="InterPro" id="IPR036812">
    <property type="entry name" value="NAD(P)_OxRdtase_dom_sf"/>
</dbReference>
<feature type="domain" description="NADP-dependent oxidoreductase" evidence="13">
    <location>
        <begin position="18"/>
        <end position="288"/>
    </location>
</feature>
<evidence type="ECO:0000256" key="9">
    <source>
        <dbReference type="ARBA" id="ARBA00049485"/>
    </source>
</evidence>
<dbReference type="Gene3D" id="3.20.20.100">
    <property type="entry name" value="NADP-dependent oxidoreductase domain"/>
    <property type="match status" value="1"/>
</dbReference>
<dbReference type="SUPFAM" id="SSF51430">
    <property type="entry name" value="NAD(P)-linked oxidoreductase"/>
    <property type="match status" value="1"/>
</dbReference>
<dbReference type="PRINTS" id="PR00069">
    <property type="entry name" value="ALDKETRDTASE"/>
</dbReference>
<evidence type="ECO:0000256" key="11">
    <source>
        <dbReference type="PIRSR" id="PIRSR000097-2"/>
    </source>
</evidence>
<evidence type="ECO:0000256" key="3">
    <source>
        <dbReference type="ARBA" id="ARBA00012845"/>
    </source>
</evidence>
<name>A0A135LKP1_PENPA</name>
<evidence type="ECO:0000256" key="7">
    <source>
        <dbReference type="ARBA" id="ARBA00025065"/>
    </source>
</evidence>
<keyword evidence="15" id="KW-1185">Reference proteome</keyword>
<reference evidence="14 15" key="1">
    <citation type="journal article" date="2016" name="BMC Genomics">
        <title>Genome sequencing and secondary metabolism of the postharvest pathogen Penicillium griseofulvum.</title>
        <authorList>
            <person name="Banani H."/>
            <person name="Marcet-Houben M."/>
            <person name="Ballester A.R."/>
            <person name="Abbruscato P."/>
            <person name="Gonzalez-Candelas L."/>
            <person name="Gabaldon T."/>
            <person name="Spadaro D."/>
        </authorList>
    </citation>
    <scope>NUCLEOTIDE SEQUENCE [LARGE SCALE GENOMIC DNA]</scope>
    <source>
        <strain evidence="14 15">PG3</strain>
    </source>
</reference>
<comment type="function">
    <text evidence="7">Catalyzes the initial reaction in the xylose utilization pathway by reducing D-xylose into xylitol. Xylose is a major component of hemicelluloses such as xylan. Most fungi utilize D-xylose via three enzymatic reactions, xylose reductase (XR), xylitol dehydrogenase (XDH), and xylulokinase, to form xylulose 5-phosphate, which enters pentose phosphate pathway.</text>
</comment>
<dbReference type="AlphaFoldDB" id="A0A135LKP1"/>
<organism evidence="14 15">
    <name type="scientific">Penicillium patulum</name>
    <name type="common">Penicillium griseofulvum</name>
    <dbReference type="NCBI Taxonomy" id="5078"/>
    <lineage>
        <taxon>Eukaryota</taxon>
        <taxon>Fungi</taxon>
        <taxon>Dikarya</taxon>
        <taxon>Ascomycota</taxon>
        <taxon>Pezizomycotina</taxon>
        <taxon>Eurotiomycetes</taxon>
        <taxon>Eurotiomycetidae</taxon>
        <taxon>Eurotiales</taxon>
        <taxon>Aspergillaceae</taxon>
        <taxon>Penicillium</taxon>
    </lineage>
</organism>
<dbReference type="PIRSF" id="PIRSF000097">
    <property type="entry name" value="AKR"/>
    <property type="match status" value="1"/>
</dbReference>
<evidence type="ECO:0000313" key="15">
    <source>
        <dbReference type="Proteomes" id="UP000070168"/>
    </source>
</evidence>
<accession>A0A135LKP1</accession>
<evidence type="ECO:0000256" key="2">
    <source>
        <dbReference type="ARBA" id="ARBA00007905"/>
    </source>
</evidence>
<dbReference type="InterPro" id="IPR023210">
    <property type="entry name" value="NADP_OxRdtase_dom"/>
</dbReference>
<gene>
    <name evidence="14" type="ORF">PGRI_071320</name>
</gene>
<evidence type="ECO:0000256" key="1">
    <source>
        <dbReference type="ARBA" id="ARBA00004722"/>
    </source>
</evidence>
<dbReference type="OrthoDB" id="416253at2759"/>
<dbReference type="RefSeq" id="XP_040648087.1">
    <property type="nucleotide sequence ID" value="XM_040794846.1"/>
</dbReference>
<evidence type="ECO:0000256" key="6">
    <source>
        <dbReference type="ARBA" id="ARBA00023027"/>
    </source>
</evidence>
<dbReference type="OMA" id="LWNSQHH"/>
<dbReference type="GO" id="GO:0042732">
    <property type="term" value="P:D-xylose metabolic process"/>
    <property type="evidence" value="ECO:0007669"/>
    <property type="project" value="UniProtKB-KW"/>
</dbReference>
<dbReference type="InterPro" id="IPR020471">
    <property type="entry name" value="AKR"/>
</dbReference>
<dbReference type="Pfam" id="PF00248">
    <property type="entry name" value="Aldo_ket_red"/>
    <property type="match status" value="1"/>
</dbReference>
<dbReference type="GO" id="GO:0016491">
    <property type="term" value="F:oxidoreductase activity"/>
    <property type="evidence" value="ECO:0007669"/>
    <property type="project" value="UniProtKB-KW"/>
</dbReference>
<comment type="catalytic activity">
    <reaction evidence="9">
        <text>xylitol + NAD(+) = D-xylose + NADH + H(+)</text>
        <dbReference type="Rhea" id="RHEA:27441"/>
        <dbReference type="ChEBI" id="CHEBI:15378"/>
        <dbReference type="ChEBI" id="CHEBI:17151"/>
        <dbReference type="ChEBI" id="CHEBI:53455"/>
        <dbReference type="ChEBI" id="CHEBI:57540"/>
        <dbReference type="ChEBI" id="CHEBI:57945"/>
        <dbReference type="EC" id="1.1.1.307"/>
    </reaction>
</comment>
<evidence type="ECO:0000256" key="4">
    <source>
        <dbReference type="ARBA" id="ARBA00022629"/>
    </source>
</evidence>
<comment type="similarity">
    <text evidence="2">Belongs to the aldo/keto reductase family.</text>
</comment>
<evidence type="ECO:0000259" key="13">
    <source>
        <dbReference type="Pfam" id="PF00248"/>
    </source>
</evidence>
<dbReference type="EMBL" id="LHQR01000049">
    <property type="protein sequence ID" value="KXG49551.1"/>
    <property type="molecule type" value="Genomic_DNA"/>
</dbReference>